<dbReference type="Gene3D" id="2.70.98.20">
    <property type="entry name" value="Copper amine oxidase, catalytic domain"/>
    <property type="match status" value="1"/>
</dbReference>
<dbReference type="GO" id="GO:0009308">
    <property type="term" value="P:amine metabolic process"/>
    <property type="evidence" value="ECO:0007669"/>
    <property type="project" value="UniProtKB-UniRule"/>
</dbReference>
<dbReference type="InterPro" id="IPR015802">
    <property type="entry name" value="Cu_amine_oxidase_N3"/>
</dbReference>
<feature type="modified residue" description="2',4',5'-topaquinone" evidence="13">
    <location>
        <position position="374"/>
    </location>
</feature>
<evidence type="ECO:0000256" key="4">
    <source>
        <dbReference type="ARBA" id="ARBA00007983"/>
    </source>
</evidence>
<evidence type="ECO:0000313" key="20">
    <source>
        <dbReference type="Proteomes" id="UP000568022"/>
    </source>
</evidence>
<reference evidence="19 20" key="1">
    <citation type="submission" date="2020-08" db="EMBL/GenBank/DDBJ databases">
        <title>Genomic Encyclopedia of Type Strains, Phase III (KMG-III): the genomes of soil and plant-associated and newly described type strains.</title>
        <authorList>
            <person name="Whitman W."/>
        </authorList>
    </citation>
    <scope>NUCLEOTIDE SEQUENCE [LARGE SCALE GENOMIC DNA]</scope>
    <source>
        <strain evidence="19 20">CECT 3226</strain>
    </source>
</reference>
<dbReference type="InterPro" id="IPR015798">
    <property type="entry name" value="Cu_amine_oxidase_C"/>
</dbReference>
<dbReference type="PROSITE" id="PS01164">
    <property type="entry name" value="COPPER_AMINE_OXID_1"/>
    <property type="match status" value="1"/>
</dbReference>
<feature type="active site" description="Schiff-base intermediate with substrate; via topaquinone" evidence="12">
    <location>
        <position position="374"/>
    </location>
</feature>
<dbReference type="GO" id="GO:0005507">
    <property type="term" value="F:copper ion binding"/>
    <property type="evidence" value="ECO:0007669"/>
    <property type="project" value="InterPro"/>
</dbReference>
<keyword evidence="11" id="KW-0464">Manganese</keyword>
<evidence type="ECO:0000259" key="16">
    <source>
        <dbReference type="Pfam" id="PF01179"/>
    </source>
</evidence>
<name>A0A7W8BXH2_9ACTN</name>
<dbReference type="InterPro" id="IPR016182">
    <property type="entry name" value="Cu_amine_oxidase_N-reg"/>
</dbReference>
<evidence type="ECO:0000256" key="7">
    <source>
        <dbReference type="ARBA" id="ARBA00022772"/>
    </source>
</evidence>
<dbReference type="EMBL" id="JACHJE010000035">
    <property type="protein sequence ID" value="MBB5130286.1"/>
    <property type="molecule type" value="Genomic_DNA"/>
</dbReference>
<dbReference type="PANTHER" id="PTHR10638">
    <property type="entry name" value="COPPER AMINE OXIDASE"/>
    <property type="match status" value="1"/>
</dbReference>
<dbReference type="InterPro" id="IPR036460">
    <property type="entry name" value="Cu_amine_oxidase_C_sf"/>
</dbReference>
<dbReference type="EC" id="1.4.3.-" evidence="14"/>
<sequence>MLTAEEVGVVRAVLEAEGRLGPSVRFVSVIPKEPGKAELAAFVPGSPVDRVMRVQLLDRADGASFEALVSVTRGTVDSFEQLDTRVAQLPILNEEFVAVQEILDGDPRWQEALARRGLTTETVLATSLSAGHYEIEGEAGHRMVRAFGFNQPRKTDLPWGHPIDGLVAYVDLTENRVREVLDHAVVPVPEDPGNFHDPAYTGPYRTSMKPIEITQPEGVSFTVEDNLVRWENWTLRLGYNVREGLTLHDLSFFDKGKGRDRSVVHRASIAEMIVPYADPSPTRFWQNYFDQGEYLFGRYGNPLELGCDCLGEIHYIDAVIADEAGEPLTIPHTICMHEEDFGVLWKHTDLLVGVHETRRQRRLVISFFTTVGNYDYGFYWYLYLDGRIGFEAKATGIVFPSGYQEERSAYTTEVAPGLGAPFHQHLFCARLDMAVDGHRNAVDEVEVVRFPVSDANPYGNAFGRRATRLTTELQAKRDANPALNREWHVVNPEVTNRLGRPVGYALVPEGLPTLLADEQSSIAARAAFARHHLWVSRHADEERYPAGHLVNQHAGGAGLPAWTSADRSVDGEDIVLWHTFGLTHWPRPEDWPIMPVDSTGFTLKPVGFFDRNPTLDVPPGSRGGHCHGDGQEQ</sequence>
<evidence type="ECO:0000256" key="14">
    <source>
        <dbReference type="RuleBase" id="RU000672"/>
    </source>
</evidence>
<feature type="domain" description="Copper amine oxidase N3-terminal" evidence="17">
    <location>
        <begin position="90"/>
        <end position="187"/>
    </location>
</feature>
<keyword evidence="8 14" id="KW-0560">Oxidoreductase</keyword>
<dbReference type="GO" id="GO:0048038">
    <property type="term" value="F:quinone binding"/>
    <property type="evidence" value="ECO:0007669"/>
    <property type="project" value="InterPro"/>
</dbReference>
<dbReference type="Gene3D" id="3.10.450.40">
    <property type="match status" value="2"/>
</dbReference>
<proteinExistence type="inferred from homology"/>
<dbReference type="GO" id="GO:0008131">
    <property type="term" value="F:primary methylamine oxidase activity"/>
    <property type="evidence" value="ECO:0007669"/>
    <property type="project" value="InterPro"/>
</dbReference>
<keyword evidence="7 12" id="KW-0801">TPQ</keyword>
<comment type="caution">
    <text evidence="19">The sequence shown here is derived from an EMBL/GenBank/DDBJ whole genome shotgun (WGS) entry which is preliminary data.</text>
</comment>
<dbReference type="Pfam" id="PF01179">
    <property type="entry name" value="Cu_amine_oxid"/>
    <property type="match status" value="1"/>
</dbReference>
<accession>A0A7W8BXH2</accession>
<comment type="cofactor">
    <cofactor evidence="14">
        <name>Cu cation</name>
        <dbReference type="ChEBI" id="CHEBI:23378"/>
    </cofactor>
    <text evidence="14">Contains 1 topaquinone per subunit.</text>
</comment>
<dbReference type="NCBIfam" id="NF008559">
    <property type="entry name" value="PRK11504.1"/>
    <property type="match status" value="1"/>
</dbReference>
<dbReference type="Pfam" id="PF21994">
    <property type="entry name" value="AGAO-like_N2"/>
    <property type="match status" value="1"/>
</dbReference>
<evidence type="ECO:0000256" key="5">
    <source>
        <dbReference type="ARBA" id="ARBA00011738"/>
    </source>
</evidence>
<protein>
    <recommendedName>
        <fullName evidence="14">Amine oxidase</fullName>
        <ecNumber evidence="14">1.4.3.-</ecNumber>
    </recommendedName>
</protein>
<dbReference type="Proteomes" id="UP000568022">
    <property type="component" value="Unassembled WGS sequence"/>
</dbReference>
<dbReference type="PANTHER" id="PTHR10638:SF86">
    <property type="entry name" value="COPPER AMINE OXIDASE 1-RELATED"/>
    <property type="match status" value="1"/>
</dbReference>
<evidence type="ECO:0000256" key="8">
    <source>
        <dbReference type="ARBA" id="ARBA00023002"/>
    </source>
</evidence>
<evidence type="ECO:0000256" key="10">
    <source>
        <dbReference type="ARBA" id="ARBA00023157"/>
    </source>
</evidence>
<evidence type="ECO:0000256" key="3">
    <source>
        <dbReference type="ARBA" id="ARBA00001947"/>
    </source>
</evidence>
<evidence type="ECO:0000256" key="6">
    <source>
        <dbReference type="ARBA" id="ARBA00022723"/>
    </source>
</evidence>
<keyword evidence="10" id="KW-1015">Disulfide bond</keyword>
<comment type="subunit">
    <text evidence="5">Homodimer.</text>
</comment>
<dbReference type="InterPro" id="IPR054157">
    <property type="entry name" value="AGAO-like_N2"/>
</dbReference>
<feature type="domain" description="AGAO-like N2" evidence="18">
    <location>
        <begin position="3"/>
        <end position="78"/>
    </location>
</feature>
<organism evidence="19 20">
    <name type="scientific">Streptomyces griseoloalbus</name>
    <dbReference type="NCBI Taxonomy" id="67303"/>
    <lineage>
        <taxon>Bacteria</taxon>
        <taxon>Bacillati</taxon>
        <taxon>Actinomycetota</taxon>
        <taxon>Actinomycetes</taxon>
        <taxon>Kitasatosporales</taxon>
        <taxon>Streptomycetaceae</taxon>
        <taxon>Streptomyces</taxon>
    </lineage>
</organism>
<keyword evidence="9 14" id="KW-0186">Copper</keyword>
<dbReference type="AlphaFoldDB" id="A0A7W8BXH2"/>
<feature type="region of interest" description="Disordered" evidence="15">
    <location>
        <begin position="612"/>
        <end position="633"/>
    </location>
</feature>
<comment type="cofactor">
    <cofactor evidence="2">
        <name>Mn(2+)</name>
        <dbReference type="ChEBI" id="CHEBI:29035"/>
    </cofactor>
</comment>
<comment type="similarity">
    <text evidence="4 14">Belongs to the copper/topaquinone oxidase family.</text>
</comment>
<comment type="cofactor">
    <cofactor evidence="3">
        <name>Zn(2+)</name>
        <dbReference type="ChEBI" id="CHEBI:29105"/>
    </cofactor>
</comment>
<evidence type="ECO:0000256" key="1">
    <source>
        <dbReference type="ARBA" id="ARBA00001935"/>
    </source>
</evidence>
<dbReference type="Pfam" id="PF02728">
    <property type="entry name" value="Cu_amine_oxidN3"/>
    <property type="match status" value="1"/>
</dbReference>
<dbReference type="InterPro" id="IPR000269">
    <property type="entry name" value="Cu_amine_oxidase"/>
</dbReference>
<evidence type="ECO:0000313" key="19">
    <source>
        <dbReference type="EMBL" id="MBB5130286.1"/>
    </source>
</evidence>
<keyword evidence="6 14" id="KW-0479">Metal-binding</keyword>
<evidence type="ECO:0000259" key="17">
    <source>
        <dbReference type="Pfam" id="PF02728"/>
    </source>
</evidence>
<evidence type="ECO:0000256" key="9">
    <source>
        <dbReference type="ARBA" id="ARBA00023008"/>
    </source>
</evidence>
<dbReference type="FunFam" id="2.70.98.20:FF:000001">
    <property type="entry name" value="Amine oxidase"/>
    <property type="match status" value="1"/>
</dbReference>
<evidence type="ECO:0000256" key="13">
    <source>
        <dbReference type="PIRSR" id="PIRSR600269-51"/>
    </source>
</evidence>
<dbReference type="SUPFAM" id="SSF49998">
    <property type="entry name" value="Amine oxidase catalytic domain"/>
    <property type="match status" value="1"/>
</dbReference>
<keyword evidence="20" id="KW-1185">Reference proteome</keyword>
<evidence type="ECO:0000259" key="18">
    <source>
        <dbReference type="Pfam" id="PF21994"/>
    </source>
</evidence>
<comment type="PTM">
    <text evidence="13 14">Topaquinone (TPQ) is generated by copper-dependent autoxidation of a specific tyrosyl residue.</text>
</comment>
<gene>
    <name evidence="19" type="ORF">FHS32_007083</name>
</gene>
<feature type="domain" description="Copper amine oxidase catalytic" evidence="16">
    <location>
        <begin position="211"/>
        <end position="615"/>
    </location>
</feature>
<evidence type="ECO:0000256" key="11">
    <source>
        <dbReference type="ARBA" id="ARBA00023211"/>
    </source>
</evidence>
<dbReference type="InterPro" id="IPR049948">
    <property type="entry name" value="Cu_Am_ox_TPQ-bd"/>
</dbReference>
<evidence type="ECO:0000256" key="15">
    <source>
        <dbReference type="SAM" id="MobiDB-lite"/>
    </source>
</evidence>
<evidence type="ECO:0000256" key="12">
    <source>
        <dbReference type="PIRSR" id="PIRSR600269-50"/>
    </source>
</evidence>
<feature type="active site" description="Proton acceptor" evidence="12">
    <location>
        <position position="290"/>
    </location>
</feature>
<comment type="cofactor">
    <cofactor evidence="1">
        <name>Cu cation</name>
        <dbReference type="ChEBI" id="CHEBI:23378"/>
    </cofactor>
</comment>
<evidence type="ECO:0000256" key="2">
    <source>
        <dbReference type="ARBA" id="ARBA00001936"/>
    </source>
</evidence>
<dbReference type="SUPFAM" id="SSF54416">
    <property type="entry name" value="Amine oxidase N-terminal region"/>
    <property type="match status" value="2"/>
</dbReference>